<feature type="domain" description="Argininosuccinate lyase C-terminal" evidence="2">
    <location>
        <begin position="366"/>
        <end position="425"/>
    </location>
</feature>
<feature type="non-terminal residue" evidence="3">
    <location>
        <position position="429"/>
    </location>
</feature>
<dbReference type="PANTHER" id="PTHR43814:SF1">
    <property type="entry name" value="ARGININOSUCCINATE LYASE"/>
    <property type="match status" value="1"/>
</dbReference>
<dbReference type="Gene3D" id="1.10.40.30">
    <property type="entry name" value="Fumarase/aspartase (C-terminal domain)"/>
    <property type="match status" value="1"/>
</dbReference>
<dbReference type="Gene3D" id="1.20.200.10">
    <property type="entry name" value="Fumarase/aspartase (Central domain)"/>
    <property type="match status" value="1"/>
</dbReference>
<dbReference type="EMBL" id="UINC01035045">
    <property type="protein sequence ID" value="SVB26818.1"/>
    <property type="molecule type" value="Genomic_DNA"/>
</dbReference>
<dbReference type="InterPro" id="IPR024083">
    <property type="entry name" value="Fumarase/histidase_N"/>
</dbReference>
<dbReference type="Pfam" id="PF00206">
    <property type="entry name" value="Lyase_1"/>
    <property type="match status" value="1"/>
</dbReference>
<dbReference type="InterPro" id="IPR029419">
    <property type="entry name" value="Arg_succ_lyase_C"/>
</dbReference>
<evidence type="ECO:0000313" key="3">
    <source>
        <dbReference type="EMBL" id="SVB26818.1"/>
    </source>
</evidence>
<proteinExistence type="inferred from homology"/>
<feature type="domain" description="Fumarate lyase N-terminal" evidence="1">
    <location>
        <begin position="16"/>
        <end position="299"/>
    </location>
</feature>
<dbReference type="PRINTS" id="PR00145">
    <property type="entry name" value="ARGSUCLYASE"/>
</dbReference>
<evidence type="ECO:0000259" key="1">
    <source>
        <dbReference type="Pfam" id="PF00206"/>
    </source>
</evidence>
<sequence>MKKNPARNVHLKKGPSKLLEAINASIDVDQRLYREDIEGSIAHTKMLGRQKIINKNDQTKIISGLKKILNNIETGKVKFKKEFEDIHMNIEVLLNKKIGSVAGKLHTARSRNDQVVTDLKLWIKKSGILLDKNCQTFQKILIGIAKKNILTVMPGYTHFQVAQPISLAHHCLAYVEMLGRDRSRLADCLNRLNQNPLGSGALAGTAFPINRQMTTKLLKFKEPTVNALDSVSDRDFVVEFIFVLSLLGVHLSRLAEEIILWSNQQFKFVTLPDDLATGSSIMPQKKNPDGAELVRSQAANSISHLNNILIILKGLPLAYSKDMQDDKKLVFNSFDTVYLCLQVITELMSKIQFNTSQMKKAVDESYASATDLANWLVQNLDYSFRNAYQLTAKIVSYAIKKNKVLEALTLDELQQFDGQISASVLINLS</sequence>
<organism evidence="3">
    <name type="scientific">marine metagenome</name>
    <dbReference type="NCBI Taxonomy" id="408172"/>
    <lineage>
        <taxon>unclassified sequences</taxon>
        <taxon>metagenomes</taxon>
        <taxon>ecological metagenomes</taxon>
    </lineage>
</organism>
<dbReference type="SUPFAM" id="SSF48557">
    <property type="entry name" value="L-aspartase-like"/>
    <property type="match status" value="1"/>
</dbReference>
<dbReference type="NCBIfam" id="TIGR00838">
    <property type="entry name" value="argH"/>
    <property type="match status" value="1"/>
</dbReference>
<dbReference type="InterPro" id="IPR000362">
    <property type="entry name" value="Fumarate_lyase_fam"/>
</dbReference>
<dbReference type="InterPro" id="IPR022761">
    <property type="entry name" value="Fumarate_lyase_N"/>
</dbReference>
<protein>
    <recommendedName>
        <fullName evidence="4">Fumarate lyase N-terminal domain-containing protein</fullName>
    </recommendedName>
</protein>
<dbReference type="CDD" id="cd01359">
    <property type="entry name" value="Argininosuccinate_lyase"/>
    <property type="match status" value="1"/>
</dbReference>
<dbReference type="GO" id="GO:0042450">
    <property type="term" value="P:L-arginine biosynthetic process via ornithine"/>
    <property type="evidence" value="ECO:0007669"/>
    <property type="project" value="InterPro"/>
</dbReference>
<dbReference type="InterPro" id="IPR020557">
    <property type="entry name" value="Fumarate_lyase_CS"/>
</dbReference>
<dbReference type="FunFam" id="1.20.200.10:FF:000015">
    <property type="entry name" value="argininosuccinate lyase isoform X2"/>
    <property type="match status" value="1"/>
</dbReference>
<dbReference type="FunFam" id="1.10.275.10:FF:000002">
    <property type="entry name" value="Argininosuccinate lyase"/>
    <property type="match status" value="1"/>
</dbReference>
<dbReference type="GO" id="GO:0005829">
    <property type="term" value="C:cytosol"/>
    <property type="evidence" value="ECO:0007669"/>
    <property type="project" value="TreeGrafter"/>
</dbReference>
<dbReference type="HAMAP" id="MF_00006">
    <property type="entry name" value="Arg_succ_lyase"/>
    <property type="match status" value="1"/>
</dbReference>
<evidence type="ECO:0000259" key="2">
    <source>
        <dbReference type="Pfam" id="PF14698"/>
    </source>
</evidence>
<name>A0A382CKS0_9ZZZZ</name>
<dbReference type="Pfam" id="PF14698">
    <property type="entry name" value="ASL_C2"/>
    <property type="match status" value="1"/>
</dbReference>
<dbReference type="InterPro" id="IPR008948">
    <property type="entry name" value="L-Aspartase-like"/>
</dbReference>
<dbReference type="PROSITE" id="PS00163">
    <property type="entry name" value="FUMARATE_LYASES"/>
    <property type="match status" value="1"/>
</dbReference>
<evidence type="ECO:0008006" key="4">
    <source>
        <dbReference type="Google" id="ProtNLM"/>
    </source>
</evidence>
<dbReference type="AlphaFoldDB" id="A0A382CKS0"/>
<dbReference type="PANTHER" id="PTHR43814">
    <property type="entry name" value="ARGININOSUCCINATE LYASE"/>
    <property type="match status" value="1"/>
</dbReference>
<reference evidence="3" key="1">
    <citation type="submission" date="2018-05" db="EMBL/GenBank/DDBJ databases">
        <authorList>
            <person name="Lanie J.A."/>
            <person name="Ng W.-L."/>
            <person name="Kazmierczak K.M."/>
            <person name="Andrzejewski T.M."/>
            <person name="Davidsen T.M."/>
            <person name="Wayne K.J."/>
            <person name="Tettelin H."/>
            <person name="Glass J.I."/>
            <person name="Rusch D."/>
            <person name="Podicherti R."/>
            <person name="Tsui H.-C.T."/>
            <person name="Winkler M.E."/>
        </authorList>
    </citation>
    <scope>NUCLEOTIDE SEQUENCE</scope>
</reference>
<dbReference type="Gene3D" id="1.10.275.10">
    <property type="entry name" value="Fumarase/aspartase (N-terminal domain)"/>
    <property type="match status" value="1"/>
</dbReference>
<gene>
    <name evidence="3" type="ORF">METZ01_LOCUS179672</name>
</gene>
<dbReference type="GO" id="GO:0004056">
    <property type="term" value="F:argininosuccinate lyase activity"/>
    <property type="evidence" value="ECO:0007669"/>
    <property type="project" value="InterPro"/>
</dbReference>
<dbReference type="PRINTS" id="PR00149">
    <property type="entry name" value="FUMRATELYASE"/>
</dbReference>
<accession>A0A382CKS0</accession>
<dbReference type="InterPro" id="IPR009049">
    <property type="entry name" value="Argininosuccinate_lyase"/>
</dbReference>